<dbReference type="GO" id="GO:0003700">
    <property type="term" value="F:DNA-binding transcription factor activity"/>
    <property type="evidence" value="ECO:0007669"/>
    <property type="project" value="TreeGrafter"/>
</dbReference>
<feature type="compositionally biased region" description="Basic and acidic residues" evidence="8">
    <location>
        <begin position="1"/>
        <end position="24"/>
    </location>
</feature>
<dbReference type="InterPro" id="IPR046831">
    <property type="entry name" value="Calmodulin_bind_N"/>
</dbReference>
<dbReference type="InterPro" id="IPR046829">
    <property type="entry name" value="Calmod_bind_C"/>
</dbReference>
<comment type="similarity">
    <text evidence="2">Belongs to the plant ACBP60 protein family.</text>
</comment>
<comment type="subcellular location">
    <subcellularLocation>
        <location evidence="1">Nucleus</location>
    </subcellularLocation>
</comment>
<evidence type="ECO:0000256" key="7">
    <source>
        <dbReference type="ARBA" id="ARBA00023242"/>
    </source>
</evidence>
<evidence type="ECO:0008006" key="14">
    <source>
        <dbReference type="Google" id="ProtNLM"/>
    </source>
</evidence>
<dbReference type="Pfam" id="PF07887">
    <property type="entry name" value="Calmodulin_bind"/>
    <property type="match status" value="1"/>
</dbReference>
<evidence type="ECO:0000256" key="2">
    <source>
        <dbReference type="ARBA" id="ARBA00007214"/>
    </source>
</evidence>
<evidence type="ECO:0000256" key="8">
    <source>
        <dbReference type="SAM" id="MobiDB-lite"/>
    </source>
</evidence>
<gene>
    <name evidence="12" type="ORF">TIFTF001_015008</name>
</gene>
<evidence type="ECO:0000313" key="12">
    <source>
        <dbReference type="EMBL" id="GMN45819.1"/>
    </source>
</evidence>
<keyword evidence="5" id="KW-0010">Activator</keyword>
<name>A0AA88DIK0_FICCA</name>
<evidence type="ECO:0000256" key="4">
    <source>
        <dbReference type="ARBA" id="ARBA00023125"/>
    </source>
</evidence>
<protein>
    <recommendedName>
        <fullName evidence="14">Calmodulin-binding protein 60 A-like</fullName>
    </recommendedName>
</protein>
<feature type="domain" description="Calmodulin binding protein-like N-terminal" evidence="9">
    <location>
        <begin position="86"/>
        <end position="232"/>
    </location>
</feature>
<keyword evidence="3" id="KW-0805">Transcription regulation</keyword>
<dbReference type="GO" id="GO:0005634">
    <property type="term" value="C:nucleus"/>
    <property type="evidence" value="ECO:0007669"/>
    <property type="project" value="UniProtKB-SubCell"/>
</dbReference>
<feature type="domain" description="Calmodulin binding protein central" evidence="10">
    <location>
        <begin position="245"/>
        <end position="310"/>
    </location>
</feature>
<dbReference type="EMBL" id="BTGU01000021">
    <property type="protein sequence ID" value="GMN45819.1"/>
    <property type="molecule type" value="Genomic_DNA"/>
</dbReference>
<dbReference type="InterPro" id="IPR012416">
    <property type="entry name" value="CBP60"/>
</dbReference>
<evidence type="ECO:0000313" key="13">
    <source>
        <dbReference type="Proteomes" id="UP001187192"/>
    </source>
</evidence>
<reference evidence="12" key="1">
    <citation type="submission" date="2023-07" db="EMBL/GenBank/DDBJ databases">
        <title>draft genome sequence of fig (Ficus carica).</title>
        <authorList>
            <person name="Takahashi T."/>
            <person name="Nishimura K."/>
        </authorList>
    </citation>
    <scope>NUCLEOTIDE SEQUENCE</scope>
</reference>
<dbReference type="GO" id="GO:0043565">
    <property type="term" value="F:sequence-specific DNA binding"/>
    <property type="evidence" value="ECO:0007669"/>
    <property type="project" value="TreeGrafter"/>
</dbReference>
<evidence type="ECO:0000259" key="9">
    <source>
        <dbReference type="Pfam" id="PF07887"/>
    </source>
</evidence>
<dbReference type="InterPro" id="IPR046830">
    <property type="entry name" value="Calmod_bind_M"/>
</dbReference>
<evidence type="ECO:0000259" key="11">
    <source>
        <dbReference type="Pfam" id="PF20452"/>
    </source>
</evidence>
<evidence type="ECO:0000256" key="3">
    <source>
        <dbReference type="ARBA" id="ARBA00023015"/>
    </source>
</evidence>
<evidence type="ECO:0000256" key="6">
    <source>
        <dbReference type="ARBA" id="ARBA00023163"/>
    </source>
</evidence>
<dbReference type="PANTHER" id="PTHR31713:SF14">
    <property type="entry name" value="CALMODULIN-BINDING PROTEIN 60 A"/>
    <property type="match status" value="1"/>
</dbReference>
<keyword evidence="4" id="KW-0238">DNA-binding</keyword>
<dbReference type="PANTHER" id="PTHR31713">
    <property type="entry name" value="OS02G0177800 PROTEIN"/>
    <property type="match status" value="1"/>
</dbReference>
<evidence type="ECO:0000256" key="1">
    <source>
        <dbReference type="ARBA" id="ARBA00004123"/>
    </source>
</evidence>
<keyword evidence="6" id="KW-0804">Transcription</keyword>
<comment type="caution">
    <text evidence="12">The sequence shown here is derived from an EMBL/GenBank/DDBJ whole genome shotgun (WGS) entry which is preliminary data.</text>
</comment>
<keyword evidence="13" id="KW-1185">Reference proteome</keyword>
<sequence>MSQKRHPEDGRVPRSEGTSPDDKRRKIPAFKKVVMEAMRVHSLERCLEPLIRRVVKEEVESALKKHLHYMKQSCMKETHSSESRSLKLRFLTNLSLPVFTGARIEGEECSSIQIALVDCGTGEIATSGPESLAKVEVVVLEGDFDGDEADNWTVEEFKNNIVREREGKKPLLTGEAVLNLKDGVGIVGEISFTDNSSWTRSRRFRLGARVLDNFDGIKIREAKTESFIVRDHRGELYKKHHPPSLSDEVWRLEKIGKDGAFHKRLSRESIRTVKDFLTLLFVDPPRLRNILGTGMSAKMWEVTVEHARTCVLDKRMYLYCPPNSQQKTGVVFNVVGQVMGLLSEGQHIPIDNLSETDRADAHNMLISAFEHWGEVVIFDDEFSLAGSSPHFTNVIYSSSSPKMESSTGSKFLASQRLSGFEYAQSTASSPDIISSIYSIGGTSGLDDYTLHAIDTMDLRYDHTLNFPGQVTNSLICDSEPIAQAFCDEDHLQFFDTDLQPQNISMESPADLQSAVNGFMRTTAVGSGAQKRWKMLASVLKWFFIMVNQKRTNAGKIRRF</sequence>
<evidence type="ECO:0000256" key="5">
    <source>
        <dbReference type="ARBA" id="ARBA00023159"/>
    </source>
</evidence>
<dbReference type="Pfam" id="PF20452">
    <property type="entry name" value="Calmod_bind_C"/>
    <property type="match status" value="1"/>
</dbReference>
<keyword evidence="7" id="KW-0539">Nucleus</keyword>
<accession>A0AA88DIK0</accession>
<dbReference type="AlphaFoldDB" id="A0AA88DIK0"/>
<dbReference type="Proteomes" id="UP001187192">
    <property type="component" value="Unassembled WGS sequence"/>
</dbReference>
<feature type="region of interest" description="Disordered" evidence="8">
    <location>
        <begin position="1"/>
        <end position="27"/>
    </location>
</feature>
<feature type="domain" description="Calmodulin binding protein C-terminal" evidence="11">
    <location>
        <begin position="316"/>
        <end position="376"/>
    </location>
</feature>
<dbReference type="GO" id="GO:0080142">
    <property type="term" value="P:regulation of salicylic acid biosynthetic process"/>
    <property type="evidence" value="ECO:0007669"/>
    <property type="project" value="TreeGrafter"/>
</dbReference>
<dbReference type="GO" id="GO:0005516">
    <property type="term" value="F:calmodulin binding"/>
    <property type="evidence" value="ECO:0007669"/>
    <property type="project" value="InterPro"/>
</dbReference>
<organism evidence="12 13">
    <name type="scientific">Ficus carica</name>
    <name type="common">Common fig</name>
    <dbReference type="NCBI Taxonomy" id="3494"/>
    <lineage>
        <taxon>Eukaryota</taxon>
        <taxon>Viridiplantae</taxon>
        <taxon>Streptophyta</taxon>
        <taxon>Embryophyta</taxon>
        <taxon>Tracheophyta</taxon>
        <taxon>Spermatophyta</taxon>
        <taxon>Magnoliopsida</taxon>
        <taxon>eudicotyledons</taxon>
        <taxon>Gunneridae</taxon>
        <taxon>Pentapetalae</taxon>
        <taxon>rosids</taxon>
        <taxon>fabids</taxon>
        <taxon>Rosales</taxon>
        <taxon>Moraceae</taxon>
        <taxon>Ficeae</taxon>
        <taxon>Ficus</taxon>
    </lineage>
</organism>
<dbReference type="Pfam" id="PF20451">
    <property type="entry name" value="Calmod_bind_M"/>
    <property type="match status" value="1"/>
</dbReference>
<proteinExistence type="inferred from homology"/>
<evidence type="ECO:0000259" key="10">
    <source>
        <dbReference type="Pfam" id="PF20451"/>
    </source>
</evidence>